<sequence>MSVEAAKRFRMLPPNNAGDWYAGPNGAMFRQFATPMPEATSRSS</sequence>
<dbReference type="Proteomes" id="UP000011885">
    <property type="component" value="Unassembled WGS sequence"/>
</dbReference>
<name>M5TVL0_9BACT</name>
<evidence type="ECO:0000313" key="1">
    <source>
        <dbReference type="EMBL" id="EMI53232.1"/>
    </source>
</evidence>
<dbReference type="PATRIC" id="fig|1263870.3.peg.5664"/>
<dbReference type="AlphaFoldDB" id="M5TVL0"/>
<dbReference type="EMBL" id="ANOH01000368">
    <property type="protein sequence ID" value="EMI53232.1"/>
    <property type="molecule type" value="Genomic_DNA"/>
</dbReference>
<reference evidence="1 2" key="1">
    <citation type="journal article" date="2013" name="Mar. Genomics">
        <title>Expression of sulfatases in Rhodopirellula baltica and the diversity of sulfatases in the genus Rhodopirellula.</title>
        <authorList>
            <person name="Wegner C.E."/>
            <person name="Richter-Heitmann T."/>
            <person name="Klindworth A."/>
            <person name="Klockow C."/>
            <person name="Richter M."/>
            <person name="Achstetter T."/>
            <person name="Glockner F.O."/>
            <person name="Harder J."/>
        </authorList>
    </citation>
    <scope>NUCLEOTIDE SEQUENCE [LARGE SCALE GENOMIC DNA]</scope>
    <source>
        <strain evidence="1 2">SM41</strain>
    </source>
</reference>
<gene>
    <name evidence="1" type="ORF">RSSM_05341</name>
</gene>
<organism evidence="1 2">
    <name type="scientific">Rhodopirellula sallentina SM41</name>
    <dbReference type="NCBI Taxonomy" id="1263870"/>
    <lineage>
        <taxon>Bacteria</taxon>
        <taxon>Pseudomonadati</taxon>
        <taxon>Planctomycetota</taxon>
        <taxon>Planctomycetia</taxon>
        <taxon>Pirellulales</taxon>
        <taxon>Pirellulaceae</taxon>
        <taxon>Rhodopirellula</taxon>
    </lineage>
</organism>
<accession>M5TVL0</accession>
<comment type="caution">
    <text evidence="1">The sequence shown here is derived from an EMBL/GenBank/DDBJ whole genome shotgun (WGS) entry which is preliminary data.</text>
</comment>
<evidence type="ECO:0000313" key="2">
    <source>
        <dbReference type="Proteomes" id="UP000011885"/>
    </source>
</evidence>
<keyword evidence="2" id="KW-1185">Reference proteome</keyword>
<protein>
    <submittedName>
        <fullName evidence="1">Uncharacterized protein</fullName>
    </submittedName>
</protein>
<proteinExistence type="predicted"/>